<feature type="binding site" evidence="7">
    <location>
        <position position="131"/>
    </location>
    <ligand>
        <name>Mg(2+)</name>
        <dbReference type="ChEBI" id="CHEBI:18420"/>
        <label>1</label>
    </ligand>
</feature>
<evidence type="ECO:0000256" key="6">
    <source>
        <dbReference type="PIRSR" id="PIRSR604809-2"/>
    </source>
</evidence>
<feature type="binding site" evidence="7">
    <location>
        <position position="270"/>
    </location>
    <ligand>
        <name>Mg(2+)</name>
        <dbReference type="ChEBI" id="CHEBI:18420"/>
        <label>1</label>
    </ligand>
</feature>
<reference evidence="15 16" key="1">
    <citation type="submission" date="2018-08" db="EMBL/GenBank/DDBJ databases">
        <title>Erythrobacter zhengii sp.nov., a bacterium isolated from deep-sea sediment.</title>
        <authorList>
            <person name="Fang C."/>
            <person name="Wu Y.-H."/>
            <person name="Sun C."/>
            <person name="Wang H."/>
            <person name="Cheng H."/>
            <person name="Meng F.-X."/>
            <person name="Wang C.-S."/>
            <person name="Xu X.-W."/>
        </authorList>
    </citation>
    <scope>NUCLEOTIDE SEQUENCE [LARGE SCALE GENOMIC DNA]</scope>
    <source>
        <strain evidence="15 16">V18</strain>
    </source>
</reference>
<evidence type="ECO:0000256" key="2">
    <source>
        <dbReference type="ARBA" id="ARBA00009897"/>
    </source>
</evidence>
<dbReference type="PROSITE" id="PS51987">
    <property type="entry name" value="GS_CATALYTIC"/>
    <property type="match status" value="1"/>
</dbReference>
<feature type="domain" description="GS catalytic" evidence="14">
    <location>
        <begin position="106"/>
        <end position="469"/>
    </location>
</feature>
<dbReference type="FunFam" id="3.30.590.10:FF:000001">
    <property type="entry name" value="Glutamine synthetase"/>
    <property type="match status" value="1"/>
</dbReference>
<dbReference type="Gene3D" id="3.30.590.10">
    <property type="entry name" value="Glutamine synthetase/guanido kinase, catalytic domain"/>
    <property type="match status" value="1"/>
</dbReference>
<dbReference type="InterPro" id="IPR001637">
    <property type="entry name" value="Gln_synth_I_adenylation_site"/>
</dbReference>
<keyword evidence="6 12" id="KW-0067">ATP-binding</keyword>
<dbReference type="Gene3D" id="3.10.20.70">
    <property type="entry name" value="Glutamine synthetase, N-terminal domain"/>
    <property type="match status" value="1"/>
</dbReference>
<evidence type="ECO:0000256" key="5">
    <source>
        <dbReference type="PIRSR" id="PIRSR604809-1"/>
    </source>
</evidence>
<feature type="binding site" evidence="6">
    <location>
        <position position="353"/>
    </location>
    <ligand>
        <name>ATP</name>
        <dbReference type="ChEBI" id="CHEBI:30616"/>
    </ligand>
</feature>
<feature type="binding site" evidence="6">
    <location>
        <begin position="272"/>
        <end position="274"/>
    </location>
    <ligand>
        <name>ATP</name>
        <dbReference type="ChEBI" id="CHEBI:30616"/>
    </ligand>
</feature>
<comment type="subunit">
    <text evidence="3">Oligomer of 12 subunits arranged in the form of two hexameric ring.</text>
</comment>
<feature type="binding site" evidence="5">
    <location>
        <position position="360"/>
    </location>
    <ligand>
        <name>L-glutamate</name>
        <dbReference type="ChEBI" id="CHEBI:29985"/>
    </ligand>
</feature>
<evidence type="ECO:0000256" key="12">
    <source>
        <dbReference type="RuleBase" id="RU004356"/>
    </source>
</evidence>
<evidence type="ECO:0000256" key="9">
    <source>
        <dbReference type="PROSITE-ProRule" id="PRU01330"/>
    </source>
</evidence>
<feature type="binding site" evidence="5">
    <location>
        <position position="328"/>
    </location>
    <ligand>
        <name>L-glutamate</name>
        <dbReference type="ChEBI" id="CHEBI:29985"/>
    </ligand>
</feature>
<keyword evidence="6 12" id="KW-0547">Nucleotide-binding</keyword>
<dbReference type="OrthoDB" id="9807095at2"/>
<dbReference type="PROSITE" id="PS00181">
    <property type="entry name" value="GLNA_ATP"/>
    <property type="match status" value="1"/>
</dbReference>
<dbReference type="Pfam" id="PF00120">
    <property type="entry name" value="Gln-synt_C"/>
    <property type="match status" value="1"/>
</dbReference>
<gene>
    <name evidence="15" type="primary">glnA</name>
    <name evidence="15" type="ORF">D2V07_06000</name>
</gene>
<evidence type="ECO:0000256" key="8">
    <source>
        <dbReference type="PIRSR" id="PIRSR604809-50"/>
    </source>
</evidence>
<protein>
    <recommendedName>
        <fullName evidence="12">Glutamine synthetase</fullName>
        <ecNumber evidence="12">6.3.1.2</ecNumber>
    </recommendedName>
</protein>
<sequence>MASAKDITKRIKDEEIEWVDVRFTDPKGKWQHLSMCASVVDEDMLEEGMMFDGSSIEGWKTINESDMILRPDLDSVYIDPFSATPMMVINCDIVEPSNGELYSRDPRSTAKRAEAYLKSTGIGDTIYVGPEPEFFMFDDVRFEDGYAGSGYQIDDIELPTNSGVEMEMGNMGHRPRAKGGYFPVAPVDSAMDIRAEMVSTMMEMGLPMDKHHHEVASAQHELGITFGTLVETADRVQIYKYVVHQVAHAYGKTATFMPKPIKDDNGSGMHTHMSIWKDGKPTFAGNEYAGLSENCLFYIGGVIKHAKALNAFTNPTTNSYKRLVPGFEAPVLLAYSARNRSASCRIPYGSGEKAKRVEFRFPDPLANPYLAFSALMMAGLDGIENKIHPGEAMDKNLYDLPPAELADVPTVCGSLREALLSLRDDHEFLLKGDVFTKDQIDAYMDLKWEDVLRFETTPSPVEFDMYYSS</sequence>
<dbReference type="Proteomes" id="UP000286576">
    <property type="component" value="Unassembled WGS sequence"/>
</dbReference>
<keyword evidence="7" id="KW-0479">Metal-binding</keyword>
<comment type="cofactor">
    <cofactor evidence="7">
        <name>Mg(2+)</name>
        <dbReference type="ChEBI" id="CHEBI:18420"/>
    </cofactor>
    <text evidence="7">Binds 2 Mg(2+) ions per subunit.</text>
</comment>
<dbReference type="GO" id="GO:0005524">
    <property type="term" value="F:ATP binding"/>
    <property type="evidence" value="ECO:0007669"/>
    <property type="project" value="UniProtKB-KW"/>
</dbReference>
<comment type="subunit">
    <text evidence="11">Oligomer of 12 subunits arranged in the form of two hexagons.</text>
</comment>
<dbReference type="PROSITE" id="PS00182">
    <property type="entry name" value="GLNA_ADENYLATION"/>
    <property type="match status" value="1"/>
</dbReference>
<dbReference type="GO" id="GO:0004356">
    <property type="term" value="F:glutamine synthetase activity"/>
    <property type="evidence" value="ECO:0007669"/>
    <property type="project" value="UniProtKB-EC"/>
</dbReference>
<evidence type="ECO:0000259" key="13">
    <source>
        <dbReference type="PROSITE" id="PS51986"/>
    </source>
</evidence>
<dbReference type="PANTHER" id="PTHR43407:SF2">
    <property type="entry name" value="GLUTAMINE SYNTHETASE"/>
    <property type="match status" value="1"/>
</dbReference>
<comment type="caution">
    <text evidence="15">The sequence shown here is derived from an EMBL/GenBank/DDBJ whole genome shotgun (WGS) entry which is preliminary data.</text>
</comment>
<dbReference type="EMBL" id="QXFL01000002">
    <property type="protein sequence ID" value="RIV87868.1"/>
    <property type="molecule type" value="Genomic_DNA"/>
</dbReference>
<dbReference type="GO" id="GO:0019740">
    <property type="term" value="P:nitrogen utilization"/>
    <property type="evidence" value="ECO:0007669"/>
    <property type="project" value="TreeGrafter"/>
</dbReference>
<keyword evidence="8" id="KW-0597">Phosphoprotein</keyword>
<name>A0A418NV88_9SPHN</name>
<feature type="binding site" evidence="7">
    <location>
        <position position="214"/>
    </location>
    <ligand>
        <name>Mg(2+)</name>
        <dbReference type="ChEBI" id="CHEBI:18420"/>
        <label>1</label>
    </ligand>
</feature>
<feature type="binding site" evidence="7">
    <location>
        <position position="221"/>
    </location>
    <ligand>
        <name>Mg(2+)</name>
        <dbReference type="ChEBI" id="CHEBI:18420"/>
        <label>1</label>
    </ligand>
</feature>
<evidence type="ECO:0000256" key="3">
    <source>
        <dbReference type="ARBA" id="ARBA00011258"/>
    </source>
</evidence>
<evidence type="ECO:0000259" key="14">
    <source>
        <dbReference type="PROSITE" id="PS51987"/>
    </source>
</evidence>
<keyword evidence="12 15" id="KW-0436">Ligase</keyword>
<dbReference type="InterPro" id="IPR027303">
    <property type="entry name" value="Gln_synth_gly_rich_site"/>
</dbReference>
<dbReference type="EC" id="6.3.1.2" evidence="12"/>
<proteinExistence type="inferred from homology"/>
<dbReference type="InterPro" id="IPR004809">
    <property type="entry name" value="Gln_synth_I"/>
</dbReference>
<dbReference type="RefSeq" id="WP_119585708.1">
    <property type="nucleotide sequence ID" value="NZ_CAWODQ010000012.1"/>
</dbReference>
<dbReference type="GO" id="GO:0016020">
    <property type="term" value="C:membrane"/>
    <property type="evidence" value="ECO:0007669"/>
    <property type="project" value="TreeGrafter"/>
</dbReference>
<keyword evidence="16" id="KW-1185">Reference proteome</keyword>
<dbReference type="SUPFAM" id="SSF54368">
    <property type="entry name" value="Glutamine synthetase, N-terminal domain"/>
    <property type="match status" value="1"/>
</dbReference>
<feature type="binding site" evidence="7">
    <location>
        <position position="358"/>
    </location>
    <ligand>
        <name>Mg(2+)</name>
        <dbReference type="ChEBI" id="CHEBI:18420"/>
        <label>1</label>
    </ligand>
</feature>
<keyword evidence="11" id="KW-0963">Cytoplasm</keyword>
<comment type="catalytic activity">
    <reaction evidence="12">
        <text>L-glutamate + NH4(+) + ATP = L-glutamine + ADP + phosphate + H(+)</text>
        <dbReference type="Rhea" id="RHEA:16169"/>
        <dbReference type="ChEBI" id="CHEBI:15378"/>
        <dbReference type="ChEBI" id="CHEBI:28938"/>
        <dbReference type="ChEBI" id="CHEBI:29985"/>
        <dbReference type="ChEBI" id="CHEBI:30616"/>
        <dbReference type="ChEBI" id="CHEBI:43474"/>
        <dbReference type="ChEBI" id="CHEBI:58359"/>
        <dbReference type="ChEBI" id="CHEBI:456216"/>
        <dbReference type="EC" id="6.3.1.2"/>
    </reaction>
</comment>
<evidence type="ECO:0000256" key="1">
    <source>
        <dbReference type="ARBA" id="ARBA00003117"/>
    </source>
</evidence>
<dbReference type="InterPro" id="IPR008146">
    <property type="entry name" value="Gln_synth_cat_dom"/>
</dbReference>
<keyword evidence="7" id="KW-0460">Magnesium</keyword>
<dbReference type="Pfam" id="PF03951">
    <property type="entry name" value="Gln-synt_N"/>
    <property type="match status" value="1"/>
</dbReference>
<dbReference type="GO" id="GO:0005737">
    <property type="term" value="C:cytoplasm"/>
    <property type="evidence" value="ECO:0007669"/>
    <property type="project" value="UniProtKB-SubCell"/>
</dbReference>
<evidence type="ECO:0000256" key="4">
    <source>
        <dbReference type="ARBA" id="ARBA00023231"/>
    </source>
</evidence>
<feature type="binding site" evidence="5">
    <location>
        <begin position="265"/>
        <end position="266"/>
    </location>
    <ligand>
        <name>L-glutamate</name>
        <dbReference type="ChEBI" id="CHEBI:29985"/>
    </ligand>
</feature>
<evidence type="ECO:0000313" key="16">
    <source>
        <dbReference type="Proteomes" id="UP000286576"/>
    </source>
</evidence>
<feature type="binding site" evidence="5">
    <location>
        <position position="340"/>
    </location>
    <ligand>
        <name>L-glutamate</name>
        <dbReference type="ChEBI" id="CHEBI:29985"/>
    </ligand>
</feature>
<dbReference type="PROSITE" id="PS00180">
    <property type="entry name" value="GLNA_1"/>
    <property type="match status" value="1"/>
</dbReference>
<feature type="modified residue" description="O-AMP-tyrosine" evidence="8">
    <location>
        <position position="398"/>
    </location>
</feature>
<organism evidence="15 16">
    <name type="scientific">Aurantiacibacter zhengii</name>
    <dbReference type="NCBI Taxonomy" id="2307003"/>
    <lineage>
        <taxon>Bacteria</taxon>
        <taxon>Pseudomonadati</taxon>
        <taxon>Pseudomonadota</taxon>
        <taxon>Alphaproteobacteria</taxon>
        <taxon>Sphingomonadales</taxon>
        <taxon>Erythrobacteraceae</taxon>
        <taxon>Aurantiacibacter</taxon>
    </lineage>
</organism>
<dbReference type="NCBIfam" id="TIGR00653">
    <property type="entry name" value="GlnA"/>
    <property type="match status" value="1"/>
</dbReference>
<comment type="subcellular location">
    <subcellularLocation>
        <location evidence="11">Cytoplasm</location>
    </subcellularLocation>
</comment>
<dbReference type="InterPro" id="IPR014746">
    <property type="entry name" value="Gln_synth/guanido_kin_cat_dom"/>
</dbReference>
<dbReference type="InterPro" id="IPR036651">
    <property type="entry name" value="Gln_synt_N_sf"/>
</dbReference>
<evidence type="ECO:0000256" key="7">
    <source>
        <dbReference type="PIRSR" id="PIRSR604809-3"/>
    </source>
</evidence>
<feature type="binding site" evidence="6">
    <location>
        <position position="209"/>
    </location>
    <ligand>
        <name>ATP</name>
        <dbReference type="ChEBI" id="CHEBI:30616"/>
    </ligand>
</feature>
<dbReference type="GO" id="GO:0006542">
    <property type="term" value="P:glutamine biosynthetic process"/>
    <property type="evidence" value="ECO:0007669"/>
    <property type="project" value="InterPro"/>
</dbReference>
<keyword evidence="4" id="KW-0535">Nitrogen fixation</keyword>
<evidence type="ECO:0000256" key="11">
    <source>
        <dbReference type="RuleBase" id="RU000387"/>
    </source>
</evidence>
<dbReference type="SMART" id="SM01230">
    <property type="entry name" value="Gln-synt_C"/>
    <property type="match status" value="1"/>
</dbReference>
<feature type="domain" description="GS beta-grasp" evidence="13">
    <location>
        <begin position="14"/>
        <end position="98"/>
    </location>
</feature>
<feature type="binding site" evidence="5">
    <location>
        <position position="322"/>
    </location>
    <ligand>
        <name>L-glutamate</name>
        <dbReference type="ChEBI" id="CHEBI:29985"/>
    </ligand>
</feature>
<feature type="binding site" evidence="7">
    <location>
        <position position="133"/>
    </location>
    <ligand>
        <name>Mg(2+)</name>
        <dbReference type="ChEBI" id="CHEBI:18420"/>
        <label>1</label>
    </ligand>
</feature>
<dbReference type="InterPro" id="IPR008147">
    <property type="entry name" value="Gln_synt_N"/>
</dbReference>
<dbReference type="GO" id="GO:0046872">
    <property type="term" value="F:metal ion binding"/>
    <property type="evidence" value="ECO:0007669"/>
    <property type="project" value="UniProtKB-KW"/>
</dbReference>
<dbReference type="AlphaFoldDB" id="A0A418NV88"/>
<feature type="binding site" evidence="6">
    <location>
        <position position="340"/>
    </location>
    <ligand>
        <name>ATP</name>
        <dbReference type="ChEBI" id="CHEBI:30616"/>
    </ligand>
</feature>
<dbReference type="PANTHER" id="PTHR43407">
    <property type="entry name" value="GLUTAMINE SYNTHETASE"/>
    <property type="match status" value="1"/>
</dbReference>
<dbReference type="SUPFAM" id="SSF55931">
    <property type="entry name" value="Glutamine synthetase/guanido kinase"/>
    <property type="match status" value="1"/>
</dbReference>
<dbReference type="InterPro" id="IPR027302">
    <property type="entry name" value="Gln_synth_N_conserv_site"/>
</dbReference>
<evidence type="ECO:0000313" key="15">
    <source>
        <dbReference type="EMBL" id="RIV87868.1"/>
    </source>
</evidence>
<comment type="function">
    <text evidence="1">Catalyzes the ATP-dependent biosynthesis of glutamine from glutamate and ammonia.</text>
</comment>
<dbReference type="PROSITE" id="PS51986">
    <property type="entry name" value="GS_BETA_GRASP"/>
    <property type="match status" value="1"/>
</dbReference>
<comment type="similarity">
    <text evidence="2 9 10">Belongs to the glutamine synthetase family.</text>
</comment>
<accession>A0A418NV88</accession>
<evidence type="ECO:0000256" key="10">
    <source>
        <dbReference type="RuleBase" id="RU000384"/>
    </source>
</evidence>